<protein>
    <submittedName>
        <fullName evidence="1">Uncharacterized protein</fullName>
    </submittedName>
</protein>
<evidence type="ECO:0000313" key="1">
    <source>
        <dbReference type="EMBL" id="KAL3793484.1"/>
    </source>
</evidence>
<comment type="caution">
    <text evidence="1">The sequence shown here is derived from an EMBL/GenBank/DDBJ whole genome shotgun (WGS) entry which is preliminary data.</text>
</comment>
<sequence>MISMTSTRFLDSSIPRGDPPLFHLNAALYTRYRARPSEEMLSVLDETVKNLLESTQQLEGLGSIAGYPADGPIGKLIIRKIIRSMHTWGTERITGSFRLAKITKTGTLLVRNTGGNDIEGPNSLGDVYLVKGLGSNVGENIPLLPVLVDLTLLPVYHFLVYDGLTMFSERRRPSTELKRRIQDKIESAIRNENIIYYGESASKGLWDSDPPIYKIPVPEDTWNAEKEEFDKYHTSDAEIRLARQILNLAKKAGYKSKQDKGMKILVARRLDYTEENNPDHIFSMMYNINQVPLLPSVFYFENWPSYNLHELLNAILESIQNPTLYQYVLD</sequence>
<dbReference type="EMBL" id="JALLPJ020000389">
    <property type="protein sequence ID" value="KAL3793484.1"/>
    <property type="molecule type" value="Genomic_DNA"/>
</dbReference>
<gene>
    <name evidence="1" type="ORF">ACHAWO_002095</name>
</gene>
<dbReference type="AlphaFoldDB" id="A0ABD3Q0U5"/>
<reference evidence="1 2" key="1">
    <citation type="submission" date="2024-10" db="EMBL/GenBank/DDBJ databases">
        <title>Updated reference genomes for cyclostephanoid diatoms.</title>
        <authorList>
            <person name="Roberts W.R."/>
            <person name="Alverson A.J."/>
        </authorList>
    </citation>
    <scope>NUCLEOTIDE SEQUENCE [LARGE SCALE GENOMIC DNA]</scope>
    <source>
        <strain evidence="1 2">AJA010-31</strain>
    </source>
</reference>
<organism evidence="1 2">
    <name type="scientific">Cyclotella atomus</name>
    <dbReference type="NCBI Taxonomy" id="382360"/>
    <lineage>
        <taxon>Eukaryota</taxon>
        <taxon>Sar</taxon>
        <taxon>Stramenopiles</taxon>
        <taxon>Ochrophyta</taxon>
        <taxon>Bacillariophyta</taxon>
        <taxon>Coscinodiscophyceae</taxon>
        <taxon>Thalassiosirophycidae</taxon>
        <taxon>Stephanodiscales</taxon>
        <taxon>Stephanodiscaceae</taxon>
        <taxon>Cyclotella</taxon>
    </lineage>
</organism>
<name>A0ABD3Q0U5_9STRA</name>
<keyword evidence="2" id="KW-1185">Reference proteome</keyword>
<proteinExistence type="predicted"/>
<accession>A0ABD3Q0U5</accession>
<evidence type="ECO:0000313" key="2">
    <source>
        <dbReference type="Proteomes" id="UP001530400"/>
    </source>
</evidence>
<dbReference type="Proteomes" id="UP001530400">
    <property type="component" value="Unassembled WGS sequence"/>
</dbReference>